<keyword evidence="3 5" id="KW-1133">Transmembrane helix</keyword>
<dbReference type="EMBL" id="QANS01000002">
    <property type="protein sequence ID" value="PTU31851.1"/>
    <property type="molecule type" value="Genomic_DNA"/>
</dbReference>
<evidence type="ECO:0000256" key="1">
    <source>
        <dbReference type="ARBA" id="ARBA00004141"/>
    </source>
</evidence>
<dbReference type="RefSeq" id="WP_107939040.1">
    <property type="nucleotide sequence ID" value="NZ_QANS01000002.1"/>
</dbReference>
<dbReference type="Pfam" id="PF04193">
    <property type="entry name" value="PQ-loop"/>
    <property type="match status" value="1"/>
</dbReference>
<dbReference type="Gene3D" id="1.20.1280.290">
    <property type="match status" value="1"/>
</dbReference>
<dbReference type="Proteomes" id="UP000244248">
    <property type="component" value="Unassembled WGS sequence"/>
</dbReference>
<dbReference type="InterPro" id="IPR006603">
    <property type="entry name" value="PQ-loop_rpt"/>
</dbReference>
<evidence type="ECO:0000313" key="6">
    <source>
        <dbReference type="EMBL" id="PTU31851.1"/>
    </source>
</evidence>
<dbReference type="AlphaFoldDB" id="A0A2T5MGZ4"/>
<accession>A0A2T5MGZ4</accession>
<feature type="transmembrane region" description="Helical" evidence="5">
    <location>
        <begin position="59"/>
        <end position="79"/>
    </location>
</feature>
<proteinExistence type="predicted"/>
<dbReference type="InterPro" id="IPR047662">
    <property type="entry name" value="SemiSWEET"/>
</dbReference>
<dbReference type="GO" id="GO:0051119">
    <property type="term" value="F:sugar transmembrane transporter activity"/>
    <property type="evidence" value="ECO:0007669"/>
    <property type="project" value="InterPro"/>
</dbReference>
<protein>
    <recommendedName>
        <fullName evidence="8">Glutathione synthetase</fullName>
    </recommendedName>
</protein>
<feature type="transmembrane region" description="Helical" evidence="5">
    <location>
        <begin position="36"/>
        <end position="53"/>
    </location>
</feature>
<dbReference type="GO" id="GO:0016020">
    <property type="term" value="C:membrane"/>
    <property type="evidence" value="ECO:0007669"/>
    <property type="project" value="UniProtKB-SubCell"/>
</dbReference>
<sequence>MINVDLLGALAGVCTTIAFAPQAFRVWKTRSVRDISLTMYVLFCSGLVMWVLYGVQLQAWPIILTNAVTLLLAGSVLVMKVMFEVPTVKANA</sequence>
<dbReference type="NCBIfam" id="NF037968">
    <property type="entry name" value="SemiSWEET_2"/>
    <property type="match status" value="1"/>
</dbReference>
<dbReference type="OrthoDB" id="122062at2"/>
<keyword evidence="7" id="KW-1185">Reference proteome</keyword>
<reference evidence="6 7" key="1">
    <citation type="submission" date="2018-04" db="EMBL/GenBank/DDBJ databases">
        <title>Novel species isolated from glacier.</title>
        <authorList>
            <person name="Liu Q."/>
            <person name="Xin Y.-H."/>
        </authorList>
    </citation>
    <scope>NUCLEOTIDE SEQUENCE [LARGE SCALE GENOMIC DNA]</scope>
    <source>
        <strain evidence="6 7">GT1R17</strain>
    </source>
</reference>
<organism evidence="6 7">
    <name type="scientific">Stenotrophobium rhamnosiphilum</name>
    <dbReference type="NCBI Taxonomy" id="2029166"/>
    <lineage>
        <taxon>Bacteria</taxon>
        <taxon>Pseudomonadati</taxon>
        <taxon>Pseudomonadota</taxon>
        <taxon>Gammaproteobacteria</taxon>
        <taxon>Nevskiales</taxon>
        <taxon>Nevskiaceae</taxon>
        <taxon>Stenotrophobium</taxon>
    </lineage>
</organism>
<keyword evidence="2 5" id="KW-0812">Transmembrane</keyword>
<comment type="caution">
    <text evidence="6">The sequence shown here is derived from an EMBL/GenBank/DDBJ whole genome shotgun (WGS) entry which is preliminary data.</text>
</comment>
<gene>
    <name evidence="6" type="ORF">CJD38_03975</name>
</gene>
<evidence type="ECO:0008006" key="8">
    <source>
        <dbReference type="Google" id="ProtNLM"/>
    </source>
</evidence>
<comment type="subcellular location">
    <subcellularLocation>
        <location evidence="1">Membrane</location>
        <topology evidence="1">Multi-pass membrane protein</topology>
    </subcellularLocation>
</comment>
<name>A0A2T5MGZ4_9GAMM</name>
<evidence type="ECO:0000256" key="4">
    <source>
        <dbReference type="ARBA" id="ARBA00023136"/>
    </source>
</evidence>
<keyword evidence="4 5" id="KW-0472">Membrane</keyword>
<evidence type="ECO:0000256" key="5">
    <source>
        <dbReference type="SAM" id="Phobius"/>
    </source>
</evidence>
<feature type="transmembrane region" description="Helical" evidence="5">
    <location>
        <begin position="6"/>
        <end position="24"/>
    </location>
</feature>
<evidence type="ECO:0000313" key="7">
    <source>
        <dbReference type="Proteomes" id="UP000244248"/>
    </source>
</evidence>
<evidence type="ECO:0000256" key="3">
    <source>
        <dbReference type="ARBA" id="ARBA00022989"/>
    </source>
</evidence>
<evidence type="ECO:0000256" key="2">
    <source>
        <dbReference type="ARBA" id="ARBA00022692"/>
    </source>
</evidence>